<keyword evidence="6" id="KW-1185">Reference proteome</keyword>
<organism evidence="5 6">
    <name type="scientific">Nitzschia inconspicua</name>
    <dbReference type="NCBI Taxonomy" id="303405"/>
    <lineage>
        <taxon>Eukaryota</taxon>
        <taxon>Sar</taxon>
        <taxon>Stramenopiles</taxon>
        <taxon>Ochrophyta</taxon>
        <taxon>Bacillariophyta</taxon>
        <taxon>Bacillariophyceae</taxon>
        <taxon>Bacillariophycidae</taxon>
        <taxon>Bacillariales</taxon>
        <taxon>Bacillariaceae</taxon>
        <taxon>Nitzschia</taxon>
    </lineage>
</organism>
<keyword evidence="1 5" id="KW-0238">DNA-binding</keyword>
<dbReference type="PANTHER" id="PTHR10015:SF206">
    <property type="entry name" value="HSF-TYPE DNA-BINDING DOMAIN-CONTAINING PROTEIN"/>
    <property type="match status" value="1"/>
</dbReference>
<dbReference type="SMART" id="SM00415">
    <property type="entry name" value="HSF"/>
    <property type="match status" value="1"/>
</dbReference>
<sequence length="339" mass="38365">MCTTGTRRRLRRNRGGSESQFPGKLYDLLEYVSENDLESAICWARNGTAIMVHDPDKLVEILPKFFGQTKYRSFRRQLNMWHFHRIMEGPYRGAFMHPCFIRGNKQLLTYMSRHVYAATASPTTPSPTNFTSSDPGRSYEEWQSQQQQQIHQPPLAMQGIIHPFLQHHLHHPQSVARSTSYDNVLLSSLDPQLSSMENSYDVAPQSHSSTDERIKFEPSAICLTESPVQSSTNKFKGFSIDHLNDGDPISFAGRRFHYVDYSSPQKKSAEEQVAKAQGKPFPVGQRNSSSPSHREEHVGLNAMDAFANDAPMIVSDALLEPITSEIIDSIFATMTDNDL</sequence>
<dbReference type="Proteomes" id="UP000693970">
    <property type="component" value="Unassembled WGS sequence"/>
</dbReference>
<accession>A0A9K3Q8Z2</accession>
<dbReference type="AlphaFoldDB" id="A0A9K3Q8Z2"/>
<evidence type="ECO:0000313" key="6">
    <source>
        <dbReference type="Proteomes" id="UP000693970"/>
    </source>
</evidence>
<feature type="domain" description="HSF-type DNA-binding" evidence="4">
    <location>
        <begin position="17"/>
        <end position="114"/>
    </location>
</feature>
<evidence type="ECO:0000256" key="3">
    <source>
        <dbReference type="SAM" id="MobiDB-lite"/>
    </source>
</evidence>
<evidence type="ECO:0000256" key="2">
    <source>
        <dbReference type="RuleBase" id="RU004020"/>
    </source>
</evidence>
<gene>
    <name evidence="5" type="ORF">IV203_013670</name>
</gene>
<feature type="region of interest" description="Disordered" evidence="3">
    <location>
        <begin position="276"/>
        <end position="296"/>
    </location>
</feature>
<proteinExistence type="inferred from homology"/>
<reference evidence="5" key="2">
    <citation type="submission" date="2021-04" db="EMBL/GenBank/DDBJ databases">
        <authorList>
            <person name="Podell S."/>
        </authorList>
    </citation>
    <scope>NUCLEOTIDE SEQUENCE</scope>
    <source>
        <strain evidence="5">Hildebrandi</strain>
    </source>
</reference>
<dbReference type="PANTHER" id="PTHR10015">
    <property type="entry name" value="HEAT SHOCK TRANSCRIPTION FACTOR"/>
    <property type="match status" value="1"/>
</dbReference>
<evidence type="ECO:0000313" key="5">
    <source>
        <dbReference type="EMBL" id="KAG7374575.1"/>
    </source>
</evidence>
<dbReference type="EMBL" id="JAGRRH010000001">
    <property type="protein sequence ID" value="KAG7374575.1"/>
    <property type="molecule type" value="Genomic_DNA"/>
</dbReference>
<name>A0A9K3Q8Z2_9STRA</name>
<comment type="similarity">
    <text evidence="2">Belongs to the HSF family.</text>
</comment>
<dbReference type="GO" id="GO:0043565">
    <property type="term" value="F:sequence-specific DNA binding"/>
    <property type="evidence" value="ECO:0007669"/>
    <property type="project" value="InterPro"/>
</dbReference>
<evidence type="ECO:0000259" key="4">
    <source>
        <dbReference type="SMART" id="SM00415"/>
    </source>
</evidence>
<dbReference type="Pfam" id="PF00447">
    <property type="entry name" value="HSF_DNA-bind"/>
    <property type="match status" value="1"/>
</dbReference>
<protein>
    <submittedName>
        <fullName evidence="5">HSF-type DNA-binding protein</fullName>
    </submittedName>
</protein>
<dbReference type="GO" id="GO:0003700">
    <property type="term" value="F:DNA-binding transcription factor activity"/>
    <property type="evidence" value="ECO:0007669"/>
    <property type="project" value="InterPro"/>
</dbReference>
<reference evidence="5" key="1">
    <citation type="journal article" date="2021" name="Sci. Rep.">
        <title>Diploid genomic architecture of Nitzschia inconspicua, an elite biomass production diatom.</title>
        <authorList>
            <person name="Oliver A."/>
            <person name="Podell S."/>
            <person name="Pinowska A."/>
            <person name="Traller J.C."/>
            <person name="Smith S.R."/>
            <person name="McClure R."/>
            <person name="Beliaev A."/>
            <person name="Bohutskyi P."/>
            <person name="Hill E.A."/>
            <person name="Rabines A."/>
            <person name="Zheng H."/>
            <person name="Allen L.Z."/>
            <person name="Kuo A."/>
            <person name="Grigoriev I.V."/>
            <person name="Allen A.E."/>
            <person name="Hazlebeck D."/>
            <person name="Allen E.E."/>
        </authorList>
    </citation>
    <scope>NUCLEOTIDE SEQUENCE</scope>
    <source>
        <strain evidence="5">Hildebrandi</strain>
    </source>
</reference>
<evidence type="ECO:0000256" key="1">
    <source>
        <dbReference type="ARBA" id="ARBA00023125"/>
    </source>
</evidence>
<dbReference type="OrthoDB" id="60033at2759"/>
<comment type="caution">
    <text evidence="5">The sequence shown here is derived from an EMBL/GenBank/DDBJ whole genome shotgun (WGS) entry which is preliminary data.</text>
</comment>
<dbReference type="InterPro" id="IPR000232">
    <property type="entry name" value="HSF_DNA-bd"/>
</dbReference>